<feature type="transmembrane region" description="Helical" evidence="6">
    <location>
        <begin position="12"/>
        <end position="31"/>
    </location>
</feature>
<feature type="transmembrane region" description="Helical" evidence="6">
    <location>
        <begin position="131"/>
        <end position="153"/>
    </location>
</feature>
<evidence type="ECO:0000259" key="7">
    <source>
        <dbReference type="Pfam" id="PF01061"/>
    </source>
</evidence>
<keyword evidence="4 6" id="KW-0472">Membrane</keyword>
<dbReference type="InterPro" id="IPR051784">
    <property type="entry name" value="Nod_factor_ABC_transporter"/>
</dbReference>
<comment type="subcellular location">
    <subcellularLocation>
        <location evidence="1">Membrane</location>
        <topology evidence="1">Multi-pass membrane protein</topology>
    </subcellularLocation>
</comment>
<gene>
    <name evidence="8" type="ORF">QP858_08425</name>
</gene>
<evidence type="ECO:0000256" key="2">
    <source>
        <dbReference type="ARBA" id="ARBA00022692"/>
    </source>
</evidence>
<keyword evidence="3 6" id="KW-1133">Transmembrane helix</keyword>
<feature type="domain" description="ABC-2 type transporter transmembrane" evidence="7">
    <location>
        <begin position="44"/>
        <end position="207"/>
    </location>
</feature>
<dbReference type="GO" id="GO:0043190">
    <property type="term" value="C:ATP-binding cassette (ABC) transporter complex"/>
    <property type="evidence" value="ECO:0007669"/>
    <property type="project" value="InterPro"/>
</dbReference>
<dbReference type="Pfam" id="PF01061">
    <property type="entry name" value="ABC2_membrane"/>
    <property type="match status" value="1"/>
</dbReference>
<dbReference type="Proteomes" id="UP001225576">
    <property type="component" value="Unassembled WGS sequence"/>
</dbReference>
<reference evidence="8" key="1">
    <citation type="submission" date="2023-05" db="EMBL/GenBank/DDBJ databases">
        <title>Genomic Catalog of Human Bladder Bacteria.</title>
        <authorList>
            <person name="Du J."/>
        </authorList>
    </citation>
    <scope>NUCLEOTIDE SEQUENCE</scope>
    <source>
        <strain evidence="8">UMB1304A</strain>
    </source>
</reference>
<dbReference type="InterPro" id="IPR013525">
    <property type="entry name" value="ABC2_TM"/>
</dbReference>
<dbReference type="AlphaFoldDB" id="A0AAW6ZLQ1"/>
<feature type="transmembrane region" description="Helical" evidence="6">
    <location>
        <begin position="46"/>
        <end position="67"/>
    </location>
</feature>
<name>A0AAW6ZLQ1_9ACTO</name>
<dbReference type="GO" id="GO:0046677">
    <property type="term" value="P:response to antibiotic"/>
    <property type="evidence" value="ECO:0007669"/>
    <property type="project" value="UniProtKB-KW"/>
</dbReference>
<comment type="caution">
    <text evidence="8">The sequence shown here is derived from an EMBL/GenBank/DDBJ whole genome shotgun (WGS) entry which is preliminary data.</text>
</comment>
<accession>A0AAW6ZLQ1</accession>
<evidence type="ECO:0000256" key="4">
    <source>
        <dbReference type="ARBA" id="ARBA00023136"/>
    </source>
</evidence>
<dbReference type="InterPro" id="IPR000412">
    <property type="entry name" value="ABC_2_transport"/>
</dbReference>
<feature type="transmembrane region" description="Helical" evidence="6">
    <location>
        <begin position="160"/>
        <end position="180"/>
    </location>
</feature>
<evidence type="ECO:0000256" key="1">
    <source>
        <dbReference type="ARBA" id="ARBA00004141"/>
    </source>
</evidence>
<dbReference type="PANTHER" id="PTHR43229:SF3">
    <property type="entry name" value="ABC-TYPE MULTIDRUG TRANSPORT SYSTEM, PERMEASE COMPONENT"/>
    <property type="match status" value="1"/>
</dbReference>
<dbReference type="PIRSF" id="PIRSF006648">
    <property type="entry name" value="DrrB"/>
    <property type="match status" value="1"/>
</dbReference>
<evidence type="ECO:0000313" key="9">
    <source>
        <dbReference type="Proteomes" id="UP001225576"/>
    </source>
</evidence>
<sequence>MRIQALADLRPQLLGLSALNILIIPALWTFLGRRLTGLVEGMDVSVGHYLIAGSLVGFSAMVAYQIATEIYSEYMAGTLLRVRTLPQGVKIWSTAKLITSAGVILVSQVLLLLATLFFIPGFALTWDKVALAIPFLILTLAATAPLGFIIGALTRTATALIIGMLLFMGFMAISGIFFPLDPLPGWLQAVSKVLPIYHGGVVSRWVFLGGAENVALSSGVLAAWFFLGMIVARKAIVLSFSKVSLGTVARAQQNLKNTMGI</sequence>
<dbReference type="EMBL" id="JASPDQ010000022">
    <property type="protein sequence ID" value="MDK8602481.1"/>
    <property type="molecule type" value="Genomic_DNA"/>
</dbReference>
<keyword evidence="2 6" id="KW-0812">Transmembrane</keyword>
<evidence type="ECO:0000313" key="8">
    <source>
        <dbReference type="EMBL" id="MDK8602481.1"/>
    </source>
</evidence>
<evidence type="ECO:0000256" key="6">
    <source>
        <dbReference type="SAM" id="Phobius"/>
    </source>
</evidence>
<proteinExistence type="predicted"/>
<feature type="transmembrane region" description="Helical" evidence="6">
    <location>
        <begin position="97"/>
        <end position="119"/>
    </location>
</feature>
<dbReference type="GO" id="GO:0140359">
    <property type="term" value="F:ABC-type transporter activity"/>
    <property type="evidence" value="ECO:0007669"/>
    <property type="project" value="InterPro"/>
</dbReference>
<organism evidence="8 9">
    <name type="scientific">Trueperella bernardiae</name>
    <dbReference type="NCBI Taxonomy" id="59561"/>
    <lineage>
        <taxon>Bacteria</taxon>
        <taxon>Bacillati</taxon>
        <taxon>Actinomycetota</taxon>
        <taxon>Actinomycetes</taxon>
        <taxon>Actinomycetales</taxon>
        <taxon>Actinomycetaceae</taxon>
        <taxon>Trueperella</taxon>
    </lineage>
</organism>
<evidence type="ECO:0000256" key="5">
    <source>
        <dbReference type="ARBA" id="ARBA00023251"/>
    </source>
</evidence>
<feature type="transmembrane region" description="Helical" evidence="6">
    <location>
        <begin position="214"/>
        <end position="232"/>
    </location>
</feature>
<dbReference type="PRINTS" id="PR00164">
    <property type="entry name" value="ABC2TRNSPORT"/>
</dbReference>
<dbReference type="RefSeq" id="WP_285321639.1">
    <property type="nucleotide sequence ID" value="NZ_JASPDQ010000022.1"/>
</dbReference>
<keyword evidence="5" id="KW-0046">Antibiotic resistance</keyword>
<protein>
    <submittedName>
        <fullName evidence="8">ABC transporter permease</fullName>
    </submittedName>
</protein>
<evidence type="ECO:0000256" key="3">
    <source>
        <dbReference type="ARBA" id="ARBA00022989"/>
    </source>
</evidence>
<dbReference type="PANTHER" id="PTHR43229">
    <property type="entry name" value="NODULATION PROTEIN J"/>
    <property type="match status" value="1"/>
</dbReference>